<comment type="caution">
    <text evidence="1">The sequence shown here is derived from an EMBL/GenBank/DDBJ whole genome shotgun (WGS) entry which is preliminary data.</text>
</comment>
<reference evidence="1" key="1">
    <citation type="journal article" date="2015" name="Nature">
        <title>Complex archaea that bridge the gap between prokaryotes and eukaryotes.</title>
        <authorList>
            <person name="Spang A."/>
            <person name="Saw J.H."/>
            <person name="Jorgensen S.L."/>
            <person name="Zaremba-Niedzwiedzka K."/>
            <person name="Martijn J."/>
            <person name="Lind A.E."/>
            <person name="van Eijk R."/>
            <person name="Schleper C."/>
            <person name="Guy L."/>
            <person name="Ettema T.J."/>
        </authorList>
    </citation>
    <scope>NUCLEOTIDE SEQUENCE</scope>
</reference>
<organism evidence="1">
    <name type="scientific">marine sediment metagenome</name>
    <dbReference type="NCBI Taxonomy" id="412755"/>
    <lineage>
        <taxon>unclassified sequences</taxon>
        <taxon>metagenomes</taxon>
        <taxon>ecological metagenomes</taxon>
    </lineage>
</organism>
<dbReference type="EMBL" id="LAZR01070405">
    <property type="protein sequence ID" value="KKK41374.1"/>
    <property type="molecule type" value="Genomic_DNA"/>
</dbReference>
<name>A0A0F8XGU3_9ZZZZ</name>
<accession>A0A0F8XGU3</accession>
<dbReference type="AlphaFoldDB" id="A0A0F8XGU3"/>
<gene>
    <name evidence="1" type="ORF">LCGC14_2724510</name>
</gene>
<sequence length="87" mass="10541">METIKEKVLRISNRIMLKRVLNMKGDHKDFNEKTDFFQEKEHIVNIAVDETLKEVLKIAVELINKTTMDSIDRKILLSIYLEYYYWF</sequence>
<protein>
    <submittedName>
        <fullName evidence="1">Uncharacterized protein</fullName>
    </submittedName>
</protein>
<evidence type="ECO:0000313" key="1">
    <source>
        <dbReference type="EMBL" id="KKK41374.1"/>
    </source>
</evidence>
<proteinExistence type="predicted"/>